<dbReference type="GO" id="GO:0010508">
    <property type="term" value="P:positive regulation of autophagy"/>
    <property type="evidence" value="ECO:0007669"/>
    <property type="project" value="EnsemblMetazoa"/>
</dbReference>
<keyword evidence="4 6" id="KW-0472">Membrane</keyword>
<proteinExistence type="inferred from homology"/>
<dbReference type="FunFam" id="1.20.1280.290:FF:000049">
    <property type="entry name" value="Lysosomal amino acid transporter 1"/>
    <property type="match status" value="1"/>
</dbReference>
<name>A0A090LMJ7_STRRB</name>
<evidence type="ECO:0000256" key="2">
    <source>
        <dbReference type="ARBA" id="ARBA00022692"/>
    </source>
</evidence>
<dbReference type="STRING" id="34506.A0A090LMJ7"/>
<sequence length="321" mass="36551">MIHKYFTLPSLTGSYILSNINESFITETVGNSTDKECPDGIKWIQNVFGDCVDSPWKFIGFVIGFVSLLLWLLPLIPQLYHNYKQKRCNGLSIYFLVFWFIGDSCNLFGSILTNQQPLQKIIALYYICQDCILLLQYIYYEHLYSTINGIGRGFNQVDGVEEQPLVIPALFMGISSASLLTGNRITNYKYYNTTDMIGDEHAFIGKFILEHAEGIGFVIGTIGALCYLAGRIPQVIKNNERQSCEGLSIHMFYIIVAGNLTYGLSVLFEATGWMYLLRHLPWLIGSLGCCICDAYVINQYYYFEKMNRQEDTQTINETVDA</sequence>
<dbReference type="EMBL" id="LN609530">
    <property type="protein sequence ID" value="CEF70966.1"/>
    <property type="molecule type" value="Genomic_DNA"/>
</dbReference>
<evidence type="ECO:0000256" key="3">
    <source>
        <dbReference type="ARBA" id="ARBA00022989"/>
    </source>
</evidence>
<dbReference type="CTD" id="36383346"/>
<dbReference type="PANTHER" id="PTHR16201">
    <property type="entry name" value="SEVEN TRANSMEMBRANE PROTEIN 1-RELATED"/>
    <property type="match status" value="1"/>
</dbReference>
<dbReference type="AlphaFoldDB" id="A0A090LMJ7"/>
<dbReference type="RefSeq" id="XP_024510162.1">
    <property type="nucleotide sequence ID" value="XM_024644622.1"/>
</dbReference>
<evidence type="ECO:0000256" key="1">
    <source>
        <dbReference type="ARBA" id="ARBA00004141"/>
    </source>
</evidence>
<reference evidence="9" key="2">
    <citation type="submission" date="2020-12" db="UniProtKB">
        <authorList>
            <consortium name="WormBaseParasite"/>
        </authorList>
    </citation>
    <scope>IDENTIFICATION</scope>
</reference>
<reference evidence="7 8" key="1">
    <citation type="submission" date="2014-09" db="EMBL/GenBank/DDBJ databases">
        <authorList>
            <person name="Martin A.A."/>
        </authorList>
    </citation>
    <scope>NUCLEOTIDE SEQUENCE</scope>
    <source>
        <strain evidence="8">ED321</strain>
        <strain evidence="7">ED321 Heterogonic</strain>
    </source>
</reference>
<feature type="transmembrane region" description="Helical" evidence="6">
    <location>
        <begin position="58"/>
        <end position="79"/>
    </location>
</feature>
<evidence type="ECO:0000313" key="9">
    <source>
        <dbReference type="WBParaSite" id="SRAE_X000029400.1"/>
    </source>
</evidence>
<dbReference type="PANTHER" id="PTHR16201:SF34">
    <property type="entry name" value="LYSOSOMAL AMINO ACID TRANSPORTER 1"/>
    <property type="match status" value="1"/>
</dbReference>
<dbReference type="GO" id="GO:0061459">
    <property type="term" value="F:L-arginine transmembrane transporter activity"/>
    <property type="evidence" value="ECO:0007669"/>
    <property type="project" value="EnsemblMetazoa"/>
</dbReference>
<keyword evidence="2 6" id="KW-0812">Transmembrane</keyword>
<evidence type="ECO:0000313" key="10">
    <source>
        <dbReference type="WormBase" id="SRAE_X000029400"/>
    </source>
</evidence>
<feature type="transmembrane region" description="Helical" evidence="6">
    <location>
        <begin position="282"/>
        <end position="303"/>
    </location>
</feature>
<dbReference type="Pfam" id="PF04193">
    <property type="entry name" value="PQ-loop"/>
    <property type="match status" value="2"/>
</dbReference>
<keyword evidence="3 6" id="KW-1133">Transmembrane helix</keyword>
<organism evidence="7">
    <name type="scientific">Strongyloides ratti</name>
    <name type="common">Parasitic roundworm</name>
    <dbReference type="NCBI Taxonomy" id="34506"/>
    <lineage>
        <taxon>Eukaryota</taxon>
        <taxon>Metazoa</taxon>
        <taxon>Ecdysozoa</taxon>
        <taxon>Nematoda</taxon>
        <taxon>Chromadorea</taxon>
        <taxon>Rhabditida</taxon>
        <taxon>Tylenchina</taxon>
        <taxon>Panagrolaimomorpha</taxon>
        <taxon>Strongyloidoidea</taxon>
        <taxon>Strongyloididae</taxon>
        <taxon>Strongyloides</taxon>
    </lineage>
</organism>
<evidence type="ECO:0000313" key="8">
    <source>
        <dbReference type="Proteomes" id="UP000035682"/>
    </source>
</evidence>
<dbReference type="eggNOG" id="KOG2913">
    <property type="taxonomic scope" value="Eukaryota"/>
</dbReference>
<accession>A0A090LMJ7</accession>
<dbReference type="GO" id="GO:0015189">
    <property type="term" value="F:L-lysine transmembrane transporter activity"/>
    <property type="evidence" value="ECO:0007669"/>
    <property type="project" value="EnsemblMetazoa"/>
</dbReference>
<gene>
    <name evidence="7 9 10" type="ORF">SRAE_X000029400</name>
</gene>
<dbReference type="GO" id="GO:0005765">
    <property type="term" value="C:lysosomal membrane"/>
    <property type="evidence" value="ECO:0007669"/>
    <property type="project" value="EnsemblMetazoa"/>
</dbReference>
<dbReference type="GO" id="GO:0080144">
    <property type="term" value="P:intracellular amino acid homeostasis"/>
    <property type="evidence" value="ECO:0007669"/>
    <property type="project" value="EnsemblMetazoa"/>
</dbReference>
<dbReference type="Proteomes" id="UP000035682">
    <property type="component" value="Unplaced"/>
</dbReference>
<evidence type="ECO:0000313" key="7">
    <source>
        <dbReference type="EMBL" id="CEF70966.1"/>
    </source>
</evidence>
<dbReference type="InterPro" id="IPR006603">
    <property type="entry name" value="PQ-loop_rpt"/>
</dbReference>
<feature type="transmembrane region" description="Helical" evidence="6">
    <location>
        <begin position="121"/>
        <end position="140"/>
    </location>
</feature>
<dbReference type="GO" id="GO:0015819">
    <property type="term" value="P:lysine transport"/>
    <property type="evidence" value="ECO:0007669"/>
    <property type="project" value="EnsemblMetazoa"/>
</dbReference>
<dbReference type="OrthoDB" id="8048523at2759"/>
<dbReference type="Gene3D" id="1.20.1280.290">
    <property type="match status" value="2"/>
</dbReference>
<comment type="subcellular location">
    <subcellularLocation>
        <location evidence="1">Membrane</location>
        <topology evidence="1">Multi-pass membrane protein</topology>
    </subcellularLocation>
</comment>
<feature type="transmembrane region" description="Helical" evidence="6">
    <location>
        <begin position="251"/>
        <end position="276"/>
    </location>
</feature>
<dbReference type="WBParaSite" id="SRAE_X000029400.1">
    <property type="protein sequence ID" value="SRAE_X000029400.1"/>
    <property type="gene ID" value="WBGene00265852"/>
</dbReference>
<dbReference type="OMA" id="FYQHYVL"/>
<protein>
    <submittedName>
        <fullName evidence="7 9">PQ-loop repeat-containing protein</fullName>
    </submittedName>
</protein>
<dbReference type="InterPro" id="IPR051415">
    <property type="entry name" value="LAAT-1"/>
</dbReference>
<feature type="transmembrane region" description="Helical" evidence="6">
    <location>
        <begin position="214"/>
        <end position="230"/>
    </location>
</feature>
<dbReference type="SMART" id="SM00679">
    <property type="entry name" value="CTNS"/>
    <property type="match status" value="2"/>
</dbReference>
<feature type="transmembrane region" description="Helical" evidence="6">
    <location>
        <begin position="91"/>
        <end position="109"/>
    </location>
</feature>
<evidence type="ECO:0000256" key="4">
    <source>
        <dbReference type="ARBA" id="ARBA00023136"/>
    </source>
</evidence>
<dbReference type="WormBase" id="SRAE_X000029400">
    <property type="protein sequence ID" value="SRP09617"/>
    <property type="gene ID" value="WBGene00265852"/>
</dbReference>
<dbReference type="FunFam" id="1.20.1280.290:FF:000009">
    <property type="entry name" value="PQ loop repeat family protein"/>
    <property type="match status" value="1"/>
</dbReference>
<comment type="similarity">
    <text evidence="5">Belongs to the laat-1 family.</text>
</comment>
<dbReference type="GeneID" id="36383346"/>
<keyword evidence="8" id="KW-1185">Reference proteome</keyword>
<evidence type="ECO:0000256" key="6">
    <source>
        <dbReference type="SAM" id="Phobius"/>
    </source>
</evidence>
<evidence type="ECO:0000256" key="5">
    <source>
        <dbReference type="ARBA" id="ARBA00038039"/>
    </source>
</evidence>